<evidence type="ECO:0000313" key="2">
    <source>
        <dbReference type="EMBL" id="CAH2072148.1"/>
    </source>
</evidence>
<dbReference type="EMBL" id="OU466862">
    <property type="protein sequence ID" value="CAH2072148.1"/>
    <property type="molecule type" value="Genomic_DNA"/>
</dbReference>
<dbReference type="InterPro" id="IPR006566">
    <property type="entry name" value="FBD"/>
</dbReference>
<accession>A0AAU9SV18</accession>
<dbReference type="Pfam" id="PF08387">
    <property type="entry name" value="FBD"/>
    <property type="match status" value="1"/>
</dbReference>
<keyword evidence="3" id="KW-1185">Reference proteome</keyword>
<name>A0AAU9SV18_THLAR</name>
<sequence>MNFIDYNREYGPLPQFSNLSLLKLTIGLLNIDILPTLLESCPNLKSLVLSLDFDPSKEKPGMRLSSVPRCLVSSLESVEIKRFNGGTAKMEVARYFVENSVILKKLVLRVGFSSIQQGYFMLRDLLALPRRSNTCQILAC</sequence>
<dbReference type="SMART" id="SM00579">
    <property type="entry name" value="FBD"/>
    <property type="match status" value="1"/>
</dbReference>
<dbReference type="Proteomes" id="UP000836841">
    <property type="component" value="Chromosome 6"/>
</dbReference>
<gene>
    <name evidence="2" type="ORF">TAV2_LOCUS20124</name>
</gene>
<feature type="domain" description="FBD" evidence="1">
    <location>
        <begin position="69"/>
        <end position="140"/>
    </location>
</feature>
<evidence type="ECO:0000259" key="1">
    <source>
        <dbReference type="SMART" id="SM00579"/>
    </source>
</evidence>
<reference evidence="2 3" key="1">
    <citation type="submission" date="2022-03" db="EMBL/GenBank/DDBJ databases">
        <authorList>
            <person name="Nunn A."/>
            <person name="Chopra R."/>
            <person name="Nunn A."/>
            <person name="Contreras Garrido A."/>
        </authorList>
    </citation>
    <scope>NUCLEOTIDE SEQUENCE [LARGE SCALE GENOMIC DNA]</scope>
</reference>
<dbReference type="PANTHER" id="PTHR31900">
    <property type="entry name" value="F-BOX/RNI SUPERFAMILY PROTEIN-RELATED"/>
    <property type="match status" value="1"/>
</dbReference>
<proteinExistence type="predicted"/>
<dbReference type="InterPro" id="IPR050232">
    <property type="entry name" value="FBL13/AtMIF1-like"/>
</dbReference>
<organism evidence="2 3">
    <name type="scientific">Thlaspi arvense</name>
    <name type="common">Field penny-cress</name>
    <dbReference type="NCBI Taxonomy" id="13288"/>
    <lineage>
        <taxon>Eukaryota</taxon>
        <taxon>Viridiplantae</taxon>
        <taxon>Streptophyta</taxon>
        <taxon>Embryophyta</taxon>
        <taxon>Tracheophyta</taxon>
        <taxon>Spermatophyta</taxon>
        <taxon>Magnoliopsida</taxon>
        <taxon>eudicotyledons</taxon>
        <taxon>Gunneridae</taxon>
        <taxon>Pentapetalae</taxon>
        <taxon>rosids</taxon>
        <taxon>malvids</taxon>
        <taxon>Brassicales</taxon>
        <taxon>Brassicaceae</taxon>
        <taxon>Thlaspideae</taxon>
        <taxon>Thlaspi</taxon>
    </lineage>
</organism>
<dbReference type="AlphaFoldDB" id="A0AAU9SV18"/>
<dbReference type="PANTHER" id="PTHR31900:SF25">
    <property type="entry name" value="FBD DOMAIN-CONTAINING PROTEIN"/>
    <property type="match status" value="1"/>
</dbReference>
<protein>
    <recommendedName>
        <fullName evidence="1">FBD domain-containing protein</fullName>
    </recommendedName>
</protein>
<evidence type="ECO:0000313" key="3">
    <source>
        <dbReference type="Proteomes" id="UP000836841"/>
    </source>
</evidence>